<feature type="domain" description="CYTH" evidence="1">
    <location>
        <begin position="41"/>
        <end position="215"/>
    </location>
</feature>
<proteinExistence type="predicted"/>
<keyword evidence="3" id="KW-1185">Reference proteome</keyword>
<reference evidence="3" key="1">
    <citation type="journal article" date="2021" name="Elife">
        <title>Highly contiguous assemblies of 101 drosophilid genomes.</title>
        <authorList>
            <person name="Kim B.Y."/>
            <person name="Wang J.R."/>
            <person name="Miller D.E."/>
            <person name="Barmina O."/>
            <person name="Delaney E."/>
            <person name="Thompson A."/>
            <person name="Comeault A.A."/>
            <person name="Peede D."/>
            <person name="D'Agostino E.R."/>
            <person name="Pelaez J."/>
            <person name="Aguilar J.M."/>
            <person name="Haji D."/>
            <person name="Matsunaga T."/>
            <person name="Armstrong E.E."/>
            <person name="Zych M."/>
            <person name="Ogawa Y."/>
            <person name="Stamenkovic-Radak M."/>
            <person name="Jelic M."/>
            <person name="Veselinovic M.S."/>
            <person name="Tanaskovic M."/>
            <person name="Eric P."/>
            <person name="Gao J.J."/>
            <person name="Katoh T.K."/>
            <person name="Toda M.J."/>
            <person name="Watabe H."/>
            <person name="Watada M."/>
            <person name="Davis J.S."/>
            <person name="Moyle L.C."/>
            <person name="Manoli G."/>
            <person name="Bertolini E."/>
            <person name="Kostal V."/>
            <person name="Hawley R.S."/>
            <person name="Takahashi A."/>
            <person name="Jones C.D."/>
            <person name="Price D.K."/>
            <person name="Whiteman N."/>
            <person name="Kopp A."/>
            <person name="Matute D.R."/>
            <person name="Petrov D.A."/>
        </authorList>
    </citation>
    <scope>NUCLEOTIDE SEQUENCE [LARGE SCALE GENOMIC DNA]</scope>
</reference>
<dbReference type="InterPro" id="IPR008173">
    <property type="entry name" value="Adenylyl_cyclase_CyaB"/>
</dbReference>
<dbReference type="InterPro" id="IPR033469">
    <property type="entry name" value="CYTH-like_dom_sf"/>
</dbReference>
<dbReference type="PANTHER" id="PTHR21028">
    <property type="entry name" value="SI:CH211-156B7.4"/>
    <property type="match status" value="1"/>
</dbReference>
<dbReference type="GO" id="GO:0016462">
    <property type="term" value="F:pyrophosphatase activity"/>
    <property type="evidence" value="ECO:0007669"/>
    <property type="project" value="UniProtKB-ARBA"/>
</dbReference>
<reference evidence="4" key="2">
    <citation type="submission" date="2025-04" db="UniProtKB">
        <authorList>
            <consortium name="RefSeq"/>
        </authorList>
    </citation>
    <scope>IDENTIFICATION</scope>
</reference>
<dbReference type="Pfam" id="PF01928">
    <property type="entry name" value="CYTH"/>
    <property type="match status" value="1"/>
</dbReference>
<evidence type="ECO:0000313" key="4">
    <source>
        <dbReference type="RefSeq" id="XP_016983900.1"/>
    </source>
</evidence>
<name>A0A6P4F0H2_DRORH</name>
<dbReference type="CDD" id="cd07890">
    <property type="entry name" value="CYTH-like_AC_IV-like"/>
    <property type="match status" value="1"/>
</dbReference>
<dbReference type="PROSITE" id="PS51707">
    <property type="entry name" value="CYTH"/>
    <property type="match status" value="1"/>
</dbReference>
<dbReference type="GeneID" id="108047968"/>
<accession>A0A6P4F0H2</accession>
<reference evidence="2" key="3">
    <citation type="submission" date="2025-05" db="UniProtKB">
        <authorList>
            <consortium name="EnsemblMetazoa"/>
        </authorList>
    </citation>
    <scope>IDENTIFICATION</scope>
</reference>
<dbReference type="PANTHER" id="PTHR21028:SF2">
    <property type="entry name" value="CYTH DOMAIN-CONTAINING PROTEIN"/>
    <property type="match status" value="1"/>
</dbReference>
<dbReference type="OrthoDB" id="6159137at2759"/>
<evidence type="ECO:0000313" key="3">
    <source>
        <dbReference type="Proteomes" id="UP001652680"/>
    </source>
</evidence>
<organism evidence="4">
    <name type="scientific">Drosophila rhopaloa</name>
    <name type="common">Fruit fly</name>
    <dbReference type="NCBI Taxonomy" id="1041015"/>
    <lineage>
        <taxon>Eukaryota</taxon>
        <taxon>Metazoa</taxon>
        <taxon>Ecdysozoa</taxon>
        <taxon>Arthropoda</taxon>
        <taxon>Hexapoda</taxon>
        <taxon>Insecta</taxon>
        <taxon>Pterygota</taxon>
        <taxon>Neoptera</taxon>
        <taxon>Endopterygota</taxon>
        <taxon>Diptera</taxon>
        <taxon>Brachycera</taxon>
        <taxon>Muscomorpha</taxon>
        <taxon>Ephydroidea</taxon>
        <taxon>Drosophilidae</taxon>
        <taxon>Drosophila</taxon>
        <taxon>Sophophora</taxon>
    </lineage>
</organism>
<evidence type="ECO:0000259" key="1">
    <source>
        <dbReference type="PROSITE" id="PS51707"/>
    </source>
</evidence>
<gene>
    <name evidence="4" type="primary">LOC108047968</name>
    <name evidence="2" type="synonym">108047968</name>
</gene>
<dbReference type="RefSeq" id="XP_016983900.1">
    <property type="nucleotide sequence ID" value="XM_017128411.1"/>
</dbReference>
<dbReference type="SUPFAM" id="SSF55154">
    <property type="entry name" value="CYTH-like phosphatases"/>
    <property type="match status" value="1"/>
</dbReference>
<dbReference type="SMART" id="SM01118">
    <property type="entry name" value="CYTH"/>
    <property type="match status" value="1"/>
</dbReference>
<dbReference type="EnsemblMetazoa" id="XM_017128411.2">
    <property type="protein sequence ID" value="XP_016983900.1"/>
    <property type="gene ID" value="LOC108047968"/>
</dbReference>
<dbReference type="InterPro" id="IPR023577">
    <property type="entry name" value="CYTH_domain"/>
</dbReference>
<dbReference type="Gene3D" id="2.40.320.10">
    <property type="entry name" value="Hypothetical Protein Pfu-838710-001"/>
    <property type="match status" value="1"/>
</dbReference>
<dbReference type="AlphaFoldDB" id="A0A6P4F0H2"/>
<evidence type="ECO:0000313" key="2">
    <source>
        <dbReference type="EnsemblMetazoa" id="XP_016983900.1"/>
    </source>
</evidence>
<protein>
    <submittedName>
        <fullName evidence="4">Uncharacterized protein LOC108047968</fullName>
    </submittedName>
</protein>
<sequence length="223" mass="25440">MFLYSKYLVRNSIGYRRYFGKNKSLHLPFANMCEAVSPADQRNVEVKARIPGGAEGFAQLLIRARKLSGGQDAQIIEQHDVFFESPLGGRLKLRYLQAPLRSQLVYYDRPDVAGPKLSKFNKTEVDEPEVLEKILRQSNGVLGVLAKRRHLFLHGQTRIHLDEVKDLGHFMELEVCLRPEQTLEQGQTIAEELSKELGIQEEDLMTGSYFDALRKGQKNVDKP</sequence>
<dbReference type="Proteomes" id="UP001652680">
    <property type="component" value="Unassembled WGS sequence"/>
</dbReference>